<gene>
    <name evidence="2" type="ORF">AGOS_AFR522C</name>
</gene>
<dbReference type="PRINTS" id="PR00250">
    <property type="entry name" value="GPCRSTE2"/>
</dbReference>
<dbReference type="InterPro" id="IPR027458">
    <property type="entry name" value="STE2_TM1-TM2_sf"/>
</dbReference>
<dbReference type="InParanoid" id="Q752Q1"/>
<feature type="transmembrane region" description="Helical" evidence="1">
    <location>
        <begin position="277"/>
        <end position="298"/>
    </location>
</feature>
<dbReference type="FunCoup" id="Q752Q1">
    <property type="interactions" value="137"/>
</dbReference>
<dbReference type="GeneID" id="4622348"/>
<dbReference type="RefSeq" id="NP_986069.1">
    <property type="nucleotide sequence ID" value="NM_212205.2"/>
</dbReference>
<dbReference type="STRING" id="284811.Q752Q1"/>
<evidence type="ECO:0000313" key="3">
    <source>
        <dbReference type="Proteomes" id="UP000000591"/>
    </source>
</evidence>
<feature type="transmembrane region" description="Helical" evidence="1">
    <location>
        <begin position="82"/>
        <end position="107"/>
    </location>
</feature>
<dbReference type="OMA" id="MWMISKK"/>
<dbReference type="OrthoDB" id="5402633at2759"/>
<dbReference type="Gene3D" id="1.10.287.920">
    <property type="entry name" value="Pheromone alpha factor receptor"/>
    <property type="match status" value="1"/>
</dbReference>
<dbReference type="GO" id="GO:0004932">
    <property type="term" value="F:mating-type factor pheromone receptor activity"/>
    <property type="evidence" value="ECO:0000318"/>
    <property type="project" value="GO_Central"/>
</dbReference>
<reference evidence="3" key="2">
    <citation type="journal article" date="2013" name="G3 (Bethesda)">
        <title>Genomes of Ashbya fungi isolated from insects reveal four mating-type loci, numerous translocations, lack of transposons, and distinct gene duplications.</title>
        <authorList>
            <person name="Dietrich F.S."/>
            <person name="Voegeli S."/>
            <person name="Kuo S."/>
            <person name="Philippsen P."/>
        </authorList>
    </citation>
    <scope>GENOME REANNOTATION</scope>
    <source>
        <strain evidence="3">ATCC 10895 / CBS 109.51 / FGSC 9923 / NRRL Y-1056</strain>
    </source>
</reference>
<reference evidence="2 3" key="1">
    <citation type="journal article" date="2004" name="Science">
        <title>The Ashbya gossypii genome as a tool for mapping the ancient Saccharomyces cerevisiae genome.</title>
        <authorList>
            <person name="Dietrich F.S."/>
            <person name="Voegeli S."/>
            <person name="Brachat S."/>
            <person name="Lerch A."/>
            <person name="Gates K."/>
            <person name="Steiner S."/>
            <person name="Mohr C."/>
            <person name="Pohlmann R."/>
            <person name="Luedi P."/>
            <person name="Choi S."/>
            <person name="Wing R.A."/>
            <person name="Flavier A."/>
            <person name="Gaffney T.D."/>
            <person name="Philippsen P."/>
        </authorList>
    </citation>
    <scope>NUCLEOTIDE SEQUENCE [LARGE SCALE GENOMIC DNA]</scope>
    <source>
        <strain evidence="3">ATCC 10895 / CBS 109.51 / FGSC 9923 / NRRL Y-1056</strain>
    </source>
</reference>
<feature type="transmembrane region" description="Helical" evidence="1">
    <location>
        <begin position="49"/>
        <end position="70"/>
    </location>
</feature>
<dbReference type="HOGENOM" id="CLU_038593_1_0_1"/>
<name>Q752Q1_EREGS</name>
<dbReference type="GO" id="GO:0038038">
    <property type="term" value="C:G protein-coupled receptor homodimeric complex"/>
    <property type="evidence" value="ECO:0000318"/>
    <property type="project" value="GO_Central"/>
</dbReference>
<dbReference type="Pfam" id="PF02116">
    <property type="entry name" value="STE2"/>
    <property type="match status" value="1"/>
</dbReference>
<keyword evidence="3" id="KW-1185">Reference proteome</keyword>
<keyword evidence="1" id="KW-1133">Transmembrane helix</keyword>
<dbReference type="CDD" id="cd14939">
    <property type="entry name" value="7tmD_STE2"/>
    <property type="match status" value="1"/>
</dbReference>
<keyword evidence="1" id="KW-0812">Transmembrane</keyword>
<feature type="transmembrane region" description="Helical" evidence="1">
    <location>
        <begin position="203"/>
        <end position="223"/>
    </location>
</feature>
<accession>Q752Q1</accession>
<dbReference type="eggNOG" id="ENOG502QTV4">
    <property type="taxonomic scope" value="Eukaryota"/>
</dbReference>
<keyword evidence="1" id="KW-0472">Membrane</keyword>
<feature type="transmembrane region" description="Helical" evidence="1">
    <location>
        <begin position="127"/>
        <end position="150"/>
    </location>
</feature>
<feature type="transmembrane region" description="Helical" evidence="1">
    <location>
        <begin position="244"/>
        <end position="265"/>
    </location>
</feature>
<evidence type="ECO:0000256" key="1">
    <source>
        <dbReference type="SAM" id="Phobius"/>
    </source>
</evidence>
<dbReference type="KEGG" id="ago:AGOS_AFR522C"/>
<dbReference type="Proteomes" id="UP000000591">
    <property type="component" value="Chromosome VI"/>
</dbReference>
<evidence type="ECO:0000313" key="2">
    <source>
        <dbReference type="EMBL" id="AAS53893.1"/>
    </source>
</evidence>
<dbReference type="PANTHER" id="PTHR28009">
    <property type="entry name" value="PHEROMONE ALPHA FACTOR RECEPTOR"/>
    <property type="match status" value="1"/>
</dbReference>
<proteinExistence type="predicted"/>
<protein>
    <submittedName>
        <fullName evidence="2">AFR522Cp</fullName>
    </submittedName>
</protein>
<dbReference type="PANTHER" id="PTHR28009:SF1">
    <property type="entry name" value="PHEROMONE ALPHA FACTOR RECEPTOR"/>
    <property type="match status" value="1"/>
</dbReference>
<dbReference type="GO" id="GO:0000750">
    <property type="term" value="P:pheromone-dependent signal transduction involved in conjugation with cellular fusion"/>
    <property type="evidence" value="ECO:0000318"/>
    <property type="project" value="GO_Central"/>
</dbReference>
<dbReference type="AlphaFoldDB" id="Q752Q1"/>
<sequence>MGEEVSSFVEQYYDPNYDPSQSMLTYMSKFSNESTIKFEDLQEYINENVMLGVFTGAKIAAAALALIILWMVTKRKRTPIYIVNQISLLLTVIHGILVLSGLLGGFSSSIFTLTLFPQCVNRSDIRLFVATNISMVSLIASIQVSLVLQVHVIFRAGTHRRLGIFLTAVSAIIGFTTVCFYLVSAVLSVMAVYQDIDNIGDTFFLSIAYICMAISVNFIFLLLSVKLLLAIRLRRFLGLKQFDGLHILFIMSTQTIICPSILFILAFACEKNITDSLVYIAVLLVSLSLPLSSVWATAANNATVPPFLNAHSLTSRYKAESWYTDSKNDAGSFSSSENCGSGYRHGRYSNNGGSSPHQCTGGDNTVIDIEKCQYRVNPTPHTSGQFAFNQDSLETEFSEDTVVQIRTPNTEVEEEAKIFWARASITHENSSSGVECGAHDMQTNVFKTPTSQTGSDCN</sequence>
<feature type="transmembrane region" description="Helical" evidence="1">
    <location>
        <begin position="162"/>
        <end position="183"/>
    </location>
</feature>
<organism evidence="2 3">
    <name type="scientific">Eremothecium gossypii (strain ATCC 10895 / CBS 109.51 / FGSC 9923 / NRRL Y-1056)</name>
    <name type="common">Yeast</name>
    <name type="synonym">Ashbya gossypii</name>
    <dbReference type="NCBI Taxonomy" id="284811"/>
    <lineage>
        <taxon>Eukaryota</taxon>
        <taxon>Fungi</taxon>
        <taxon>Dikarya</taxon>
        <taxon>Ascomycota</taxon>
        <taxon>Saccharomycotina</taxon>
        <taxon>Saccharomycetes</taxon>
        <taxon>Saccharomycetales</taxon>
        <taxon>Saccharomycetaceae</taxon>
        <taxon>Eremothecium</taxon>
    </lineage>
</organism>
<dbReference type="InterPro" id="IPR000366">
    <property type="entry name" value="GPCR_STE2"/>
</dbReference>
<dbReference type="EMBL" id="AE016819">
    <property type="protein sequence ID" value="AAS53893.1"/>
    <property type="molecule type" value="Genomic_DNA"/>
</dbReference>